<dbReference type="AlphaFoldDB" id="A0A6N7R0H2"/>
<sequence>MSESKVFTFWDLMQNYHITIPIIQRDYAQGRKDKDVQHVRHEFLRVLFKALETCEPIELDFIYGTVNEAKHFAPLDGQQRLTTLFLMHWYFALKEGELERYKEVFQHFSYETRPSSKQFLKCLFN</sequence>
<dbReference type="RefSeq" id="WP_153835305.1">
    <property type="nucleotide sequence ID" value="NZ_JBHUMW010000076.1"/>
</dbReference>
<gene>
    <name evidence="2" type="ORF">GH885_09700</name>
</gene>
<evidence type="ECO:0000313" key="2">
    <source>
        <dbReference type="EMBL" id="MRI66621.1"/>
    </source>
</evidence>
<feature type="domain" description="GmrSD restriction endonucleases N-terminal" evidence="1">
    <location>
        <begin position="10"/>
        <end position="122"/>
    </location>
</feature>
<proteinExistence type="predicted"/>
<reference evidence="2 3" key="1">
    <citation type="submission" date="2019-10" db="EMBL/GenBank/DDBJ databases">
        <title>Gracilibacillus salitolerans sp. nov., a moderate halophile isolated from a saline soil in northwest China.</title>
        <authorList>
            <person name="Gan L."/>
        </authorList>
    </citation>
    <scope>NUCLEOTIDE SEQUENCE [LARGE SCALE GENOMIC DNA]</scope>
    <source>
        <strain evidence="2 3">TP2-8</strain>
    </source>
</reference>
<evidence type="ECO:0000313" key="3">
    <source>
        <dbReference type="Proteomes" id="UP000435187"/>
    </source>
</evidence>
<accession>A0A6N7R0H2</accession>
<evidence type="ECO:0000259" key="1">
    <source>
        <dbReference type="Pfam" id="PF03235"/>
    </source>
</evidence>
<dbReference type="Proteomes" id="UP000435187">
    <property type="component" value="Unassembled WGS sequence"/>
</dbReference>
<name>A0A6N7R0H2_9BACI</name>
<dbReference type="InterPro" id="IPR004919">
    <property type="entry name" value="GmrSD_N"/>
</dbReference>
<comment type="caution">
    <text evidence="2">The sequence shown here is derived from an EMBL/GenBank/DDBJ whole genome shotgun (WGS) entry which is preliminary data.</text>
</comment>
<dbReference type="EMBL" id="WJEE01000018">
    <property type="protein sequence ID" value="MRI66621.1"/>
    <property type="molecule type" value="Genomic_DNA"/>
</dbReference>
<organism evidence="2 3">
    <name type="scientific">Gracilibacillus thailandensis</name>
    <dbReference type="NCBI Taxonomy" id="563735"/>
    <lineage>
        <taxon>Bacteria</taxon>
        <taxon>Bacillati</taxon>
        <taxon>Bacillota</taxon>
        <taxon>Bacilli</taxon>
        <taxon>Bacillales</taxon>
        <taxon>Bacillaceae</taxon>
        <taxon>Gracilibacillus</taxon>
    </lineage>
</organism>
<keyword evidence="3" id="KW-1185">Reference proteome</keyword>
<protein>
    <submittedName>
        <fullName evidence="2">DUF262 domain-containing protein</fullName>
    </submittedName>
</protein>
<dbReference type="Pfam" id="PF03235">
    <property type="entry name" value="GmrSD_N"/>
    <property type="match status" value="1"/>
</dbReference>